<feature type="compositionally biased region" description="Basic and acidic residues" evidence="5">
    <location>
        <begin position="235"/>
        <end position="252"/>
    </location>
</feature>
<organism evidence="7">
    <name type="scientific">Aplanochytrium stocchinoi</name>
    <dbReference type="NCBI Taxonomy" id="215587"/>
    <lineage>
        <taxon>Eukaryota</taxon>
        <taxon>Sar</taxon>
        <taxon>Stramenopiles</taxon>
        <taxon>Bigyra</taxon>
        <taxon>Labyrinthulomycetes</taxon>
        <taxon>Thraustochytrida</taxon>
        <taxon>Thraustochytriidae</taxon>
        <taxon>Aplanochytrium</taxon>
    </lineage>
</organism>
<gene>
    <name evidence="7" type="ORF">ASTO00021_LOCUS4446</name>
    <name evidence="8" type="ORF">ASTO00021_LOCUS4447</name>
</gene>
<evidence type="ECO:0000256" key="1">
    <source>
        <dbReference type="ARBA" id="ARBA00022679"/>
    </source>
</evidence>
<name>A0A6S8AU11_9STRA</name>
<dbReference type="GO" id="GO:0005524">
    <property type="term" value="F:ATP binding"/>
    <property type="evidence" value="ECO:0007669"/>
    <property type="project" value="UniProtKB-UniRule"/>
</dbReference>
<proteinExistence type="inferred from homology"/>
<dbReference type="Gene3D" id="3.10.110.10">
    <property type="entry name" value="Ubiquitin Conjugating Enzyme"/>
    <property type="match status" value="1"/>
</dbReference>
<dbReference type="SUPFAM" id="SSF54495">
    <property type="entry name" value="UBC-like"/>
    <property type="match status" value="1"/>
</dbReference>
<evidence type="ECO:0000259" key="6">
    <source>
        <dbReference type="PROSITE" id="PS50127"/>
    </source>
</evidence>
<dbReference type="AlphaFoldDB" id="A0A6S8AU11"/>
<feature type="compositionally biased region" description="Basic and acidic residues" evidence="5">
    <location>
        <begin position="181"/>
        <end position="194"/>
    </location>
</feature>
<dbReference type="GO" id="GO:0016740">
    <property type="term" value="F:transferase activity"/>
    <property type="evidence" value="ECO:0007669"/>
    <property type="project" value="UniProtKB-KW"/>
</dbReference>
<reference evidence="7" key="1">
    <citation type="submission" date="2021-01" db="EMBL/GenBank/DDBJ databases">
        <authorList>
            <person name="Corre E."/>
            <person name="Pelletier E."/>
            <person name="Niang G."/>
            <person name="Scheremetjew M."/>
            <person name="Finn R."/>
            <person name="Kale V."/>
            <person name="Holt S."/>
            <person name="Cochrane G."/>
            <person name="Meng A."/>
            <person name="Brown T."/>
            <person name="Cohen L."/>
        </authorList>
    </citation>
    <scope>NUCLEOTIDE SEQUENCE</scope>
    <source>
        <strain evidence="7">GSBS06</strain>
    </source>
</reference>
<dbReference type="EMBL" id="HBIN01006108">
    <property type="protein sequence ID" value="CAE0434140.1"/>
    <property type="molecule type" value="Transcribed_RNA"/>
</dbReference>
<feature type="active site" description="Glycyl thioester intermediate" evidence="3">
    <location>
        <position position="93"/>
    </location>
</feature>
<feature type="compositionally biased region" description="Acidic residues" evidence="5">
    <location>
        <begin position="253"/>
        <end position="262"/>
    </location>
</feature>
<keyword evidence="2 4" id="KW-0833">Ubl conjugation pathway</keyword>
<keyword evidence="4" id="KW-0067">ATP-binding</keyword>
<sequence>MAKQMKSAQVMLQREFMTIRKNPKSEFFTVYGLANDNIQEWIVYIIGPPDTLYEKGVYKAIMRFPDEFPMKPPSLQFSCDIFHPNIYKDGKVCISTLQTGPDGADKGQYWRPILGVEHALLSVVSLLSDPNVDDPANTTAANLYKSDIDSYRKKCRVFAEKSLKDIPDDFQYPIVKKEEPKKEKEITRRGLRLELDEDGPNVSSDYIDDEDSDWEPEYDPEDMSDGGYSEDSDGEKEGDSCSPSDLKKNRGGDDDEDYDEESAFPGSKKNRNSTIYGSKKKSGNGKTSTSKDAENSQSQNNTNTSNNSSSESQQQENLAPMFAFREKYQITYHTARFGSGSSSLSQWENICDTNSSSSLDSHGTKVKRSSLLRRSLGRVTKLLSV</sequence>
<evidence type="ECO:0000256" key="3">
    <source>
        <dbReference type="PROSITE-ProRule" id="PRU10133"/>
    </source>
</evidence>
<comment type="similarity">
    <text evidence="4">Belongs to the ubiquitin-conjugating enzyme family.</text>
</comment>
<protein>
    <recommendedName>
        <fullName evidence="6">UBC core domain-containing protein</fullName>
    </recommendedName>
</protein>
<keyword evidence="1" id="KW-0808">Transferase</keyword>
<accession>A0A6S8AU11</accession>
<dbReference type="PROSITE" id="PS50127">
    <property type="entry name" value="UBC_2"/>
    <property type="match status" value="1"/>
</dbReference>
<evidence type="ECO:0000313" key="8">
    <source>
        <dbReference type="EMBL" id="CAE0434141.1"/>
    </source>
</evidence>
<evidence type="ECO:0000256" key="4">
    <source>
        <dbReference type="RuleBase" id="RU362109"/>
    </source>
</evidence>
<dbReference type="SMART" id="SM00212">
    <property type="entry name" value="UBCc"/>
    <property type="match status" value="1"/>
</dbReference>
<dbReference type="InterPro" id="IPR016135">
    <property type="entry name" value="UBQ-conjugating_enzyme/RWD"/>
</dbReference>
<dbReference type="InterPro" id="IPR000608">
    <property type="entry name" value="UBC"/>
</dbReference>
<feature type="domain" description="UBC core" evidence="6">
    <location>
        <begin position="7"/>
        <end position="164"/>
    </location>
</feature>
<dbReference type="InterPro" id="IPR023313">
    <property type="entry name" value="UBQ-conjugating_AS"/>
</dbReference>
<dbReference type="Pfam" id="PF00179">
    <property type="entry name" value="UQ_con"/>
    <property type="match status" value="1"/>
</dbReference>
<evidence type="ECO:0000256" key="2">
    <source>
        <dbReference type="ARBA" id="ARBA00022786"/>
    </source>
</evidence>
<evidence type="ECO:0000256" key="5">
    <source>
        <dbReference type="SAM" id="MobiDB-lite"/>
    </source>
</evidence>
<dbReference type="InterPro" id="IPR050113">
    <property type="entry name" value="Ub_conjugating_enzyme"/>
</dbReference>
<dbReference type="EMBL" id="HBIN01006109">
    <property type="protein sequence ID" value="CAE0434141.1"/>
    <property type="molecule type" value="Transcribed_RNA"/>
</dbReference>
<dbReference type="PROSITE" id="PS00183">
    <property type="entry name" value="UBC_1"/>
    <property type="match status" value="1"/>
</dbReference>
<feature type="compositionally biased region" description="Low complexity" evidence="5">
    <location>
        <begin position="295"/>
        <end position="317"/>
    </location>
</feature>
<feature type="compositionally biased region" description="Acidic residues" evidence="5">
    <location>
        <begin position="206"/>
        <end position="234"/>
    </location>
</feature>
<feature type="region of interest" description="Disordered" evidence="5">
    <location>
        <begin position="181"/>
        <end position="318"/>
    </location>
</feature>
<evidence type="ECO:0000313" key="7">
    <source>
        <dbReference type="EMBL" id="CAE0434140.1"/>
    </source>
</evidence>
<keyword evidence="4" id="KW-0547">Nucleotide-binding</keyword>
<dbReference type="PANTHER" id="PTHR24067">
    <property type="entry name" value="UBIQUITIN-CONJUGATING ENZYME E2"/>
    <property type="match status" value="1"/>
</dbReference>